<dbReference type="PANTHER" id="PTHR47658">
    <property type="entry name" value="HIGH MOBILITY GROUP B PROTEIN 12-RELATED"/>
    <property type="match status" value="1"/>
</dbReference>
<feature type="region of interest" description="Disordered" evidence="2">
    <location>
        <begin position="131"/>
        <end position="159"/>
    </location>
</feature>
<feature type="DNA-binding region" description="HMG box" evidence="1">
    <location>
        <begin position="112"/>
        <end position="181"/>
    </location>
</feature>
<name>A0AA38C3K1_TAXCH</name>
<feature type="compositionally biased region" description="Basic and acidic residues" evidence="2">
    <location>
        <begin position="199"/>
        <end position="208"/>
    </location>
</feature>
<dbReference type="Pfam" id="PF00505">
    <property type="entry name" value="HMG_box"/>
    <property type="match status" value="1"/>
</dbReference>
<dbReference type="Proteomes" id="UP000824469">
    <property type="component" value="Unassembled WGS sequence"/>
</dbReference>
<organism evidence="4 5">
    <name type="scientific">Taxus chinensis</name>
    <name type="common">Chinese yew</name>
    <name type="synonym">Taxus wallichiana var. chinensis</name>
    <dbReference type="NCBI Taxonomy" id="29808"/>
    <lineage>
        <taxon>Eukaryota</taxon>
        <taxon>Viridiplantae</taxon>
        <taxon>Streptophyta</taxon>
        <taxon>Embryophyta</taxon>
        <taxon>Tracheophyta</taxon>
        <taxon>Spermatophyta</taxon>
        <taxon>Pinopsida</taxon>
        <taxon>Pinidae</taxon>
        <taxon>Conifers II</taxon>
        <taxon>Cupressales</taxon>
        <taxon>Taxaceae</taxon>
        <taxon>Taxus</taxon>
    </lineage>
</organism>
<feature type="region of interest" description="Disordered" evidence="2">
    <location>
        <begin position="181"/>
        <end position="208"/>
    </location>
</feature>
<keyword evidence="1" id="KW-0539">Nucleus</keyword>
<dbReference type="PANTHER" id="PTHR47658:SF1">
    <property type="entry name" value="MEIOSIS INITIATOR PROTEIN"/>
    <property type="match status" value="1"/>
</dbReference>
<dbReference type="InterPro" id="IPR036910">
    <property type="entry name" value="HMG_box_dom_sf"/>
</dbReference>
<feature type="domain" description="HMG box" evidence="3">
    <location>
        <begin position="112"/>
        <end position="181"/>
    </location>
</feature>
<evidence type="ECO:0000256" key="2">
    <source>
        <dbReference type="SAM" id="MobiDB-lite"/>
    </source>
</evidence>
<accession>A0AA38C3K1</accession>
<feature type="compositionally biased region" description="Polar residues" evidence="2">
    <location>
        <begin position="1"/>
        <end position="13"/>
    </location>
</feature>
<dbReference type="GO" id="GO:0003677">
    <property type="term" value="F:DNA binding"/>
    <property type="evidence" value="ECO:0007669"/>
    <property type="project" value="UniProtKB-UniRule"/>
</dbReference>
<feature type="region of interest" description="Disordered" evidence="2">
    <location>
        <begin position="63"/>
        <end position="119"/>
    </location>
</feature>
<feature type="compositionally biased region" description="Basic and acidic residues" evidence="2">
    <location>
        <begin position="72"/>
        <end position="95"/>
    </location>
</feature>
<sequence length="208" mass="23305">MAASTSVSKTTNPRPRKRVDVDPSTLKRARDGSAFTKCDACKKDVPVATADMHDCQLDGKIWTNFEAPKPPQEPKRAESKKPAEEKRSKNKVSGEKRKRPMKEKKAKDPNAPKRPQTAFFLFMDDFRKSYKEANPNAKGGAQVAKEGGDKWKTMSDEEKKQYVEKSAELKAEYDKAMAKYQKDKGGVTSEGADDQEMDAEAHESEAEE</sequence>
<feature type="non-terminal residue" evidence="4">
    <location>
        <position position="1"/>
    </location>
</feature>
<dbReference type="SMART" id="SM00398">
    <property type="entry name" value="HMG"/>
    <property type="match status" value="1"/>
</dbReference>
<dbReference type="OMA" id="EYDNGEH"/>
<dbReference type="AlphaFoldDB" id="A0AA38C3K1"/>
<proteinExistence type="predicted"/>
<evidence type="ECO:0000313" key="4">
    <source>
        <dbReference type="EMBL" id="KAH9289744.1"/>
    </source>
</evidence>
<protein>
    <recommendedName>
        <fullName evidence="3">HMG box domain-containing protein</fullName>
    </recommendedName>
</protein>
<evidence type="ECO:0000313" key="5">
    <source>
        <dbReference type="Proteomes" id="UP000824469"/>
    </source>
</evidence>
<dbReference type="SUPFAM" id="SSF47095">
    <property type="entry name" value="HMG-box"/>
    <property type="match status" value="1"/>
</dbReference>
<evidence type="ECO:0000256" key="1">
    <source>
        <dbReference type="PROSITE-ProRule" id="PRU00267"/>
    </source>
</evidence>
<feature type="compositionally biased region" description="Basic and acidic residues" evidence="2">
    <location>
        <begin position="146"/>
        <end position="159"/>
    </location>
</feature>
<reference evidence="4 5" key="1">
    <citation type="journal article" date="2021" name="Nat. Plants">
        <title>The Taxus genome provides insights into paclitaxel biosynthesis.</title>
        <authorList>
            <person name="Xiong X."/>
            <person name="Gou J."/>
            <person name="Liao Q."/>
            <person name="Li Y."/>
            <person name="Zhou Q."/>
            <person name="Bi G."/>
            <person name="Li C."/>
            <person name="Du R."/>
            <person name="Wang X."/>
            <person name="Sun T."/>
            <person name="Guo L."/>
            <person name="Liang H."/>
            <person name="Lu P."/>
            <person name="Wu Y."/>
            <person name="Zhang Z."/>
            <person name="Ro D.K."/>
            <person name="Shang Y."/>
            <person name="Huang S."/>
            <person name="Yan J."/>
        </authorList>
    </citation>
    <scope>NUCLEOTIDE SEQUENCE [LARGE SCALE GENOMIC DNA]</scope>
    <source>
        <strain evidence="4">Ta-2019</strain>
    </source>
</reference>
<dbReference type="Gene3D" id="1.10.30.10">
    <property type="entry name" value="High mobility group box domain"/>
    <property type="match status" value="1"/>
</dbReference>
<dbReference type="EMBL" id="JAHRHJ020003813">
    <property type="protein sequence ID" value="KAH9289744.1"/>
    <property type="molecule type" value="Genomic_DNA"/>
</dbReference>
<keyword evidence="5" id="KW-1185">Reference proteome</keyword>
<evidence type="ECO:0000259" key="3">
    <source>
        <dbReference type="PROSITE" id="PS50118"/>
    </source>
</evidence>
<comment type="caution">
    <text evidence="4">The sequence shown here is derived from an EMBL/GenBank/DDBJ whole genome shotgun (WGS) entry which is preliminary data.</text>
</comment>
<dbReference type="PROSITE" id="PS50118">
    <property type="entry name" value="HMG_BOX_2"/>
    <property type="match status" value="1"/>
</dbReference>
<dbReference type="CDD" id="cd22005">
    <property type="entry name" value="HMG-box_AtHMGB1-like"/>
    <property type="match status" value="1"/>
</dbReference>
<dbReference type="InterPro" id="IPR009071">
    <property type="entry name" value="HMG_box_dom"/>
</dbReference>
<keyword evidence="1" id="KW-0238">DNA-binding</keyword>
<dbReference type="GO" id="GO:0005634">
    <property type="term" value="C:nucleus"/>
    <property type="evidence" value="ECO:0007669"/>
    <property type="project" value="UniProtKB-UniRule"/>
</dbReference>
<gene>
    <name evidence="4" type="ORF">KI387_033861</name>
</gene>
<feature type="region of interest" description="Disordered" evidence="2">
    <location>
        <begin position="1"/>
        <end position="33"/>
    </location>
</feature>